<comment type="caution">
    <text evidence="1">The sequence shown here is derived from an EMBL/GenBank/DDBJ whole genome shotgun (WGS) entry which is preliminary data.</text>
</comment>
<protein>
    <recommendedName>
        <fullName evidence="3">RING-type domain-containing protein</fullName>
    </recommendedName>
</protein>
<name>A0AAD8ASS6_BIOPF</name>
<gene>
    <name evidence="1" type="ORF">Bpfe_028798</name>
</gene>
<dbReference type="AlphaFoldDB" id="A0AAD8ASS6"/>
<dbReference type="EMBL" id="JASAOG010000262">
    <property type="protein sequence ID" value="KAK0041756.1"/>
    <property type="molecule type" value="Genomic_DNA"/>
</dbReference>
<evidence type="ECO:0008006" key="3">
    <source>
        <dbReference type="Google" id="ProtNLM"/>
    </source>
</evidence>
<accession>A0AAD8ASS6</accession>
<organism evidence="1 2">
    <name type="scientific">Biomphalaria pfeifferi</name>
    <name type="common">Bloodfluke planorb</name>
    <name type="synonym">Freshwater snail</name>
    <dbReference type="NCBI Taxonomy" id="112525"/>
    <lineage>
        <taxon>Eukaryota</taxon>
        <taxon>Metazoa</taxon>
        <taxon>Spiralia</taxon>
        <taxon>Lophotrochozoa</taxon>
        <taxon>Mollusca</taxon>
        <taxon>Gastropoda</taxon>
        <taxon>Heterobranchia</taxon>
        <taxon>Euthyneura</taxon>
        <taxon>Panpulmonata</taxon>
        <taxon>Hygrophila</taxon>
        <taxon>Lymnaeoidea</taxon>
        <taxon>Planorbidae</taxon>
        <taxon>Biomphalaria</taxon>
    </lineage>
</organism>
<reference evidence="1" key="1">
    <citation type="journal article" date="2023" name="PLoS Negl. Trop. Dis.">
        <title>A genome sequence for Biomphalaria pfeifferi, the major vector snail for the human-infecting parasite Schistosoma mansoni.</title>
        <authorList>
            <person name="Bu L."/>
            <person name="Lu L."/>
            <person name="Laidemitt M.R."/>
            <person name="Zhang S.M."/>
            <person name="Mutuku M."/>
            <person name="Mkoji G."/>
            <person name="Steinauer M."/>
            <person name="Loker E.S."/>
        </authorList>
    </citation>
    <scope>NUCLEOTIDE SEQUENCE</scope>
    <source>
        <tissue evidence="1">Whole Snail</tissue>
    </source>
</reference>
<evidence type="ECO:0000313" key="2">
    <source>
        <dbReference type="Proteomes" id="UP001233172"/>
    </source>
</evidence>
<dbReference type="Proteomes" id="UP001233172">
    <property type="component" value="Unassembled WGS sequence"/>
</dbReference>
<evidence type="ECO:0000313" key="1">
    <source>
        <dbReference type="EMBL" id="KAK0041756.1"/>
    </source>
</evidence>
<reference evidence="1" key="2">
    <citation type="submission" date="2023-04" db="EMBL/GenBank/DDBJ databases">
        <authorList>
            <person name="Bu L."/>
            <person name="Lu L."/>
            <person name="Laidemitt M.R."/>
            <person name="Zhang S.M."/>
            <person name="Mutuku M."/>
            <person name="Mkoji G."/>
            <person name="Steinauer M."/>
            <person name="Loker E.S."/>
        </authorList>
    </citation>
    <scope>NUCLEOTIDE SEQUENCE</scope>
    <source>
        <strain evidence="1">KasaAsao</strain>
        <tissue evidence="1">Whole Snail</tissue>
    </source>
</reference>
<keyword evidence="2" id="KW-1185">Reference proteome</keyword>
<proteinExistence type="predicted"/>
<sequence length="71" mass="8378">MAERQTDHLFLSIETCPTCKTRNPVCLVNRPCRHVTSCIQCQHLTNECRICKRVIDIFQCEFDLHRQETIT</sequence>